<dbReference type="InParanoid" id="A0A200Q9A6"/>
<evidence type="ECO:0000313" key="1">
    <source>
        <dbReference type="EMBL" id="OVA07068.1"/>
    </source>
</evidence>
<dbReference type="Proteomes" id="UP000195402">
    <property type="component" value="Unassembled WGS sequence"/>
</dbReference>
<keyword evidence="2" id="KW-1185">Reference proteome</keyword>
<comment type="caution">
    <text evidence="1">The sequence shown here is derived from an EMBL/GenBank/DDBJ whole genome shotgun (WGS) entry which is preliminary data.</text>
</comment>
<sequence>MNGASDLHGNRLGYERLDGAEPSISVVSESKSKSLTFLHVRMFRTTKRRLIPEVTMMAQRPHQQKPPAQMLSKSHPLFNILDV</sequence>
<protein>
    <submittedName>
        <fullName evidence="1">Uncharacterized protein</fullName>
    </submittedName>
</protein>
<proteinExistence type="predicted"/>
<gene>
    <name evidence="1" type="ORF">BVC80_1117g76</name>
</gene>
<name>A0A200Q9A6_MACCD</name>
<evidence type="ECO:0000313" key="2">
    <source>
        <dbReference type="Proteomes" id="UP000195402"/>
    </source>
</evidence>
<organism evidence="1 2">
    <name type="scientific">Macleaya cordata</name>
    <name type="common">Five-seeded plume-poppy</name>
    <name type="synonym">Bocconia cordata</name>
    <dbReference type="NCBI Taxonomy" id="56857"/>
    <lineage>
        <taxon>Eukaryota</taxon>
        <taxon>Viridiplantae</taxon>
        <taxon>Streptophyta</taxon>
        <taxon>Embryophyta</taxon>
        <taxon>Tracheophyta</taxon>
        <taxon>Spermatophyta</taxon>
        <taxon>Magnoliopsida</taxon>
        <taxon>Ranunculales</taxon>
        <taxon>Papaveraceae</taxon>
        <taxon>Papaveroideae</taxon>
        <taxon>Macleaya</taxon>
    </lineage>
</organism>
<reference evidence="1 2" key="1">
    <citation type="journal article" date="2017" name="Mol. Plant">
        <title>The Genome of Medicinal Plant Macleaya cordata Provides New Insights into Benzylisoquinoline Alkaloids Metabolism.</title>
        <authorList>
            <person name="Liu X."/>
            <person name="Liu Y."/>
            <person name="Huang P."/>
            <person name="Ma Y."/>
            <person name="Qing Z."/>
            <person name="Tang Q."/>
            <person name="Cao H."/>
            <person name="Cheng P."/>
            <person name="Zheng Y."/>
            <person name="Yuan Z."/>
            <person name="Zhou Y."/>
            <person name="Liu J."/>
            <person name="Tang Z."/>
            <person name="Zhuo Y."/>
            <person name="Zhang Y."/>
            <person name="Yu L."/>
            <person name="Huang J."/>
            <person name="Yang P."/>
            <person name="Peng Q."/>
            <person name="Zhang J."/>
            <person name="Jiang W."/>
            <person name="Zhang Z."/>
            <person name="Lin K."/>
            <person name="Ro D.K."/>
            <person name="Chen X."/>
            <person name="Xiong X."/>
            <person name="Shang Y."/>
            <person name="Huang S."/>
            <person name="Zeng J."/>
        </authorList>
    </citation>
    <scope>NUCLEOTIDE SEQUENCE [LARGE SCALE GENOMIC DNA]</scope>
    <source>
        <strain evidence="2">cv. BLH2017</strain>
        <tissue evidence="1">Root</tissue>
    </source>
</reference>
<dbReference type="EMBL" id="MVGT01002651">
    <property type="protein sequence ID" value="OVA07068.1"/>
    <property type="molecule type" value="Genomic_DNA"/>
</dbReference>
<dbReference type="AlphaFoldDB" id="A0A200Q9A6"/>
<accession>A0A200Q9A6</accession>
<dbReference type="FunCoup" id="A0A200Q9A6">
    <property type="interactions" value="60"/>
</dbReference>